<keyword evidence="3" id="KW-1133">Transmembrane helix</keyword>
<evidence type="ECO:0000256" key="3">
    <source>
        <dbReference type="SAM" id="Phobius"/>
    </source>
</evidence>
<reference evidence="5" key="1">
    <citation type="journal article" date="2014" name="Int. J. Syst. Evol. Microbiol.">
        <title>Complete genome sequence of Corynebacterium casei LMG S-19264T (=DSM 44701T), isolated from a smear-ripened cheese.</title>
        <authorList>
            <consortium name="US DOE Joint Genome Institute (JGI-PGF)"/>
            <person name="Walter F."/>
            <person name="Albersmeier A."/>
            <person name="Kalinowski J."/>
            <person name="Ruckert C."/>
        </authorList>
    </citation>
    <scope>NUCLEOTIDE SEQUENCE</scope>
    <source>
        <strain evidence="5">JCM 5069</strain>
    </source>
</reference>
<dbReference type="AlphaFoldDB" id="A0A919FRK7"/>
<dbReference type="InterPro" id="IPR001932">
    <property type="entry name" value="PPM-type_phosphatase-like_dom"/>
</dbReference>
<gene>
    <name evidence="5" type="ORF">GCM10018793_06010</name>
</gene>
<dbReference type="FunFam" id="3.60.40.10:FF:000058">
    <property type="entry name" value="Stage II sporulation protein E"/>
    <property type="match status" value="1"/>
</dbReference>
<accession>A0A919FRK7</accession>
<dbReference type="PANTHER" id="PTHR43156:SF2">
    <property type="entry name" value="STAGE II SPORULATION PROTEIN E"/>
    <property type="match status" value="1"/>
</dbReference>
<keyword evidence="1" id="KW-0378">Hydrolase</keyword>
<protein>
    <submittedName>
        <fullName evidence="5">Membrane protein</fullName>
    </submittedName>
</protein>
<name>A0A919FRK7_9ACTN</name>
<keyword evidence="3" id="KW-0812">Transmembrane</keyword>
<evidence type="ECO:0000256" key="2">
    <source>
        <dbReference type="SAM" id="MobiDB-lite"/>
    </source>
</evidence>
<evidence type="ECO:0000313" key="6">
    <source>
        <dbReference type="Proteomes" id="UP000603708"/>
    </source>
</evidence>
<dbReference type="PANTHER" id="PTHR43156">
    <property type="entry name" value="STAGE II SPORULATION PROTEIN E-RELATED"/>
    <property type="match status" value="1"/>
</dbReference>
<dbReference type="SMART" id="SM00331">
    <property type="entry name" value="PP2C_SIG"/>
    <property type="match status" value="1"/>
</dbReference>
<feature type="region of interest" description="Disordered" evidence="2">
    <location>
        <begin position="1"/>
        <end position="80"/>
    </location>
</feature>
<feature type="transmembrane region" description="Helical" evidence="3">
    <location>
        <begin position="124"/>
        <end position="143"/>
    </location>
</feature>
<keyword evidence="3" id="KW-0472">Membrane</keyword>
<feature type="compositionally biased region" description="Low complexity" evidence="2">
    <location>
        <begin position="34"/>
        <end position="71"/>
    </location>
</feature>
<evidence type="ECO:0000313" key="5">
    <source>
        <dbReference type="EMBL" id="GHH71003.1"/>
    </source>
</evidence>
<organism evidence="5 6">
    <name type="scientific">Streptomyces sulfonofaciens</name>
    <dbReference type="NCBI Taxonomy" id="68272"/>
    <lineage>
        <taxon>Bacteria</taxon>
        <taxon>Bacillati</taxon>
        <taxon>Actinomycetota</taxon>
        <taxon>Actinomycetes</taxon>
        <taxon>Kitasatosporales</taxon>
        <taxon>Streptomycetaceae</taxon>
        <taxon>Streptomyces</taxon>
    </lineage>
</organism>
<feature type="domain" description="PPM-type phosphatase" evidence="4">
    <location>
        <begin position="245"/>
        <end position="470"/>
    </location>
</feature>
<dbReference type="GO" id="GO:0016791">
    <property type="term" value="F:phosphatase activity"/>
    <property type="evidence" value="ECO:0007669"/>
    <property type="project" value="TreeGrafter"/>
</dbReference>
<dbReference type="Proteomes" id="UP000603708">
    <property type="component" value="Unassembled WGS sequence"/>
</dbReference>
<feature type="transmembrane region" description="Helical" evidence="3">
    <location>
        <begin position="163"/>
        <end position="182"/>
    </location>
</feature>
<sequence length="471" mass="49388">MTQPGPYGDGHREGDGPSLGGGPPGAVRPPDTPRPSGASRSPAARRGPAGARAAAGPPRPGAVPRRVPSRGATRHRASVAQPLRPTLVTTLFAPVRPLPGRALPGTGGGLAPDAGRWARLMRQLVRLSPWLIVLGGLLFDALLPVKYSAVPIFVAAPLIAAPFYRPHAVIVIGAIALTGTLVRNAERMTIDNANGITQLVTCFVVSLLALLINRVVQRGYTMLTSARQVATAVQRAVLPEPPERLAGLEVAARYEAAQAEAFIGGDLYAVQDTPHGVRVVVGDVRGKGLGAVAAVAVLIGAFREAAEQESSLEAVAQRLDRALARETAIRQGPEGFEEFATAVFAEIPHGRDVVRVVNRGHPWPLALYADGALREVAACDAALPLGMSDLGAWPPQARDVPFPRGATLLMYTDGVTEARNAHGTFYDPVASLRGRVFGGPDDLLSVVTGEVRRHTGDGGTDDLALLAVRRP</sequence>
<feature type="transmembrane region" description="Helical" evidence="3">
    <location>
        <begin position="194"/>
        <end position="212"/>
    </location>
</feature>
<dbReference type="InterPro" id="IPR052016">
    <property type="entry name" value="Bact_Sigma-Reg"/>
</dbReference>
<dbReference type="Pfam" id="PF07228">
    <property type="entry name" value="SpoIIE"/>
    <property type="match status" value="1"/>
</dbReference>
<evidence type="ECO:0000259" key="4">
    <source>
        <dbReference type="SMART" id="SM00331"/>
    </source>
</evidence>
<evidence type="ECO:0000256" key="1">
    <source>
        <dbReference type="ARBA" id="ARBA00022801"/>
    </source>
</evidence>
<dbReference type="Gene3D" id="3.60.40.10">
    <property type="entry name" value="PPM-type phosphatase domain"/>
    <property type="match status" value="1"/>
</dbReference>
<proteinExistence type="predicted"/>
<reference evidence="5" key="2">
    <citation type="submission" date="2020-09" db="EMBL/GenBank/DDBJ databases">
        <authorList>
            <person name="Sun Q."/>
            <person name="Ohkuma M."/>
        </authorList>
    </citation>
    <scope>NUCLEOTIDE SEQUENCE</scope>
    <source>
        <strain evidence="5">JCM 5069</strain>
    </source>
</reference>
<keyword evidence="6" id="KW-1185">Reference proteome</keyword>
<comment type="caution">
    <text evidence="5">The sequence shown here is derived from an EMBL/GenBank/DDBJ whole genome shotgun (WGS) entry which is preliminary data.</text>
</comment>
<dbReference type="EMBL" id="BNCD01000001">
    <property type="protein sequence ID" value="GHH71003.1"/>
    <property type="molecule type" value="Genomic_DNA"/>
</dbReference>
<dbReference type="InterPro" id="IPR036457">
    <property type="entry name" value="PPM-type-like_dom_sf"/>
</dbReference>